<feature type="region of interest" description="Disordered" evidence="6">
    <location>
        <begin position="555"/>
        <end position="719"/>
    </location>
</feature>
<reference evidence="7 8" key="1">
    <citation type="submission" date="2020-08" db="EMBL/GenBank/DDBJ databases">
        <authorList>
            <person name="Newling K."/>
            <person name="Davey J."/>
            <person name="Forrester S."/>
        </authorList>
    </citation>
    <scope>NUCLEOTIDE SEQUENCE [LARGE SCALE GENOMIC DNA]</scope>
    <source>
        <strain evidence="8">Crithidia deanei Carvalho (ATCC PRA-265)</strain>
    </source>
</reference>
<proteinExistence type="predicted"/>
<keyword evidence="2" id="KW-0677">Repeat</keyword>
<sequence length="986" mass="105987">MSIRLLSDVTNQNRVSMMVSNSFSYPERGGSSKDNTNVSMKRMSTASAVERNALLDKRVASEWIVNDKIFATPAPTVAMTVCRHLVWVGYGDGHIEVRNARTSEVVKRFLCSAPVEVEEGSNKANNTVSLPEFGNSEPFSFFGPKKVVQPAVKKNKNVTPEARFVKTMLAVETSEGDPLVWMGMSNGAIEIYHGEKCYFLRTIKRHSGAVNCLSEFGGLVYSAGQDGIIVQWSADEGRYMKSFSSSMGHEGPVLCVYAEGNAVVTGSADNTVKVWDIGTATMELTGYFHSMTGGVTALCRVGELMWSGDNQGQVVRWTLRTCEAIQIHRPHTARVTILQKVGSRVYSGSADGTVALHCAATGNLLQRLQDHSTGWVSSFAAPFQLSRFVLWSAGSNGLVRCWYQDEYIPLSSDHERLNDPSWYLSGSTPYREFRAAVGRYNEELRNKIAIAESKDEQAAQILRRCSVAFTGGKGKDTIAQHISRIKDQTSLATQRRNNMNNAVTTKTTELEQLESELSSLRMMMENAQRELQQLEPQQTLGGGYNTLGGYPALNASTTGGVGTDNPLGMPPPPPPPLPGTTDWSSSGQQTYGSNYPPLPQPSGTYNPSDPLSQSVGAPPLAGATSNIFSPLGGSALPPLPPPPPPPGGPYSPAIAQSPAHSLLNPLQSVNDNPIPRAGSIIPLPDVTPSPMAQPTSPGALPPPPPPLPTSPYAPIGDAGSPTLGLAGMASPMLGGAPSPTLGLAGMASPLLGGPSPTAAGGAIPSPTVGLAGMASPMLGMPSPTLGIGSPLLAPPAGTTTDTTTTNYYGTNTLLPGTAGEATTALPGTDTTTGITPEPTAEELAKQKKKKEEEEFKIGTQWVNPNVGNYILRRYYGAYPSLRTTDVMKREQKKARMPKVKVEPFDRKKMKEAAEKRKEEKEKKKQEETKKQEESIKLKTSLKVEEKKVEEVKKEEATVVEVKKETNTPKNVTFEAKEEPLKRRGSF</sequence>
<evidence type="ECO:0000256" key="1">
    <source>
        <dbReference type="ARBA" id="ARBA00022574"/>
    </source>
</evidence>
<organism evidence="7 8">
    <name type="scientific">Angomonas deanei</name>
    <dbReference type="NCBI Taxonomy" id="59799"/>
    <lineage>
        <taxon>Eukaryota</taxon>
        <taxon>Discoba</taxon>
        <taxon>Euglenozoa</taxon>
        <taxon>Kinetoplastea</taxon>
        <taxon>Metakinetoplastina</taxon>
        <taxon>Trypanosomatida</taxon>
        <taxon>Trypanosomatidae</taxon>
        <taxon>Strigomonadinae</taxon>
        <taxon>Angomonas</taxon>
    </lineage>
</organism>
<dbReference type="SMART" id="SM00320">
    <property type="entry name" value="WD40"/>
    <property type="match status" value="5"/>
</dbReference>
<feature type="compositionally biased region" description="Polar residues" evidence="6">
    <location>
        <begin position="601"/>
        <end position="615"/>
    </location>
</feature>
<gene>
    <name evidence="7" type="ORF">ADEAN_000520600</name>
</gene>
<feature type="coiled-coil region" evidence="5">
    <location>
        <begin position="496"/>
        <end position="537"/>
    </location>
</feature>
<dbReference type="PROSITE" id="PS50294">
    <property type="entry name" value="WD_REPEATS_REGION"/>
    <property type="match status" value="1"/>
</dbReference>
<dbReference type="VEuPathDB" id="TriTrypDB:ADEAN_000520600"/>
<dbReference type="InterPro" id="IPR001680">
    <property type="entry name" value="WD40_rpt"/>
</dbReference>
<keyword evidence="1 4" id="KW-0853">WD repeat</keyword>
<keyword evidence="8" id="KW-1185">Reference proteome</keyword>
<evidence type="ECO:0000256" key="4">
    <source>
        <dbReference type="PROSITE-ProRule" id="PRU00221"/>
    </source>
</evidence>
<dbReference type="InterPro" id="IPR044715">
    <property type="entry name" value="WDR86-like"/>
</dbReference>
<keyword evidence="3" id="KW-0687">Ribonucleoprotein</keyword>
<name>A0A7G2CD25_9TRYP</name>
<keyword evidence="3" id="KW-0689">Ribosomal protein</keyword>
<dbReference type="PROSITE" id="PS00678">
    <property type="entry name" value="WD_REPEATS_1"/>
    <property type="match status" value="1"/>
</dbReference>
<protein>
    <submittedName>
        <fullName evidence="7">WD domain, G-beta repeat, putative</fullName>
    </submittedName>
</protein>
<feature type="repeat" description="WD" evidence="4">
    <location>
        <begin position="246"/>
        <end position="285"/>
    </location>
</feature>
<feature type="compositionally biased region" description="Basic and acidic residues" evidence="6">
    <location>
        <begin position="842"/>
        <end position="854"/>
    </location>
</feature>
<evidence type="ECO:0000256" key="6">
    <source>
        <dbReference type="SAM" id="MobiDB-lite"/>
    </source>
</evidence>
<feature type="compositionally biased region" description="Basic and acidic residues" evidence="6">
    <location>
        <begin position="974"/>
        <end position="986"/>
    </location>
</feature>
<dbReference type="Gene3D" id="2.130.10.10">
    <property type="entry name" value="YVTN repeat-like/Quinoprotein amine dehydrogenase"/>
    <property type="match status" value="1"/>
</dbReference>
<feature type="compositionally biased region" description="Pro residues" evidence="6">
    <location>
        <begin position="637"/>
        <end position="649"/>
    </location>
</feature>
<dbReference type="PROSITE" id="PS50082">
    <property type="entry name" value="WD_REPEATS_2"/>
    <property type="match status" value="1"/>
</dbReference>
<feature type="compositionally biased region" description="Pro residues" evidence="6">
    <location>
        <begin position="699"/>
        <end position="711"/>
    </location>
</feature>
<feature type="region of interest" description="Disordered" evidence="6">
    <location>
        <begin position="965"/>
        <end position="986"/>
    </location>
</feature>
<feature type="compositionally biased region" description="Pro residues" evidence="6">
    <location>
        <begin position="568"/>
        <end position="578"/>
    </location>
</feature>
<feature type="compositionally biased region" description="Polar residues" evidence="6">
    <location>
        <begin position="581"/>
        <end position="593"/>
    </location>
</feature>
<evidence type="ECO:0000313" key="8">
    <source>
        <dbReference type="Proteomes" id="UP000515908"/>
    </source>
</evidence>
<dbReference type="Pfam" id="PF00400">
    <property type="entry name" value="WD40"/>
    <property type="match status" value="2"/>
</dbReference>
<dbReference type="GO" id="GO:0005840">
    <property type="term" value="C:ribosome"/>
    <property type="evidence" value="ECO:0007669"/>
    <property type="project" value="UniProtKB-KW"/>
</dbReference>
<evidence type="ECO:0000313" key="7">
    <source>
        <dbReference type="EMBL" id="CAD2217726.1"/>
    </source>
</evidence>
<evidence type="ECO:0000256" key="5">
    <source>
        <dbReference type="SAM" id="Coils"/>
    </source>
</evidence>
<evidence type="ECO:0000256" key="2">
    <source>
        <dbReference type="ARBA" id="ARBA00022737"/>
    </source>
</evidence>
<keyword evidence="5" id="KW-0175">Coiled coil</keyword>
<dbReference type="SUPFAM" id="SSF50978">
    <property type="entry name" value="WD40 repeat-like"/>
    <property type="match status" value="1"/>
</dbReference>
<dbReference type="PANTHER" id="PTHR44489">
    <property type="match status" value="1"/>
</dbReference>
<feature type="region of interest" description="Disordered" evidence="6">
    <location>
        <begin position="888"/>
        <end position="934"/>
    </location>
</feature>
<dbReference type="PANTHER" id="PTHR44489:SF11">
    <property type="entry name" value="WD REPEAT DOMAIN 86"/>
    <property type="match status" value="1"/>
</dbReference>
<dbReference type="InterPro" id="IPR036322">
    <property type="entry name" value="WD40_repeat_dom_sf"/>
</dbReference>
<accession>A0A7G2CD25</accession>
<evidence type="ECO:0000256" key="3">
    <source>
        <dbReference type="ARBA" id="ARBA00022980"/>
    </source>
</evidence>
<feature type="region of interest" description="Disordered" evidence="6">
    <location>
        <begin position="789"/>
        <end position="854"/>
    </location>
</feature>
<dbReference type="InterPro" id="IPR015943">
    <property type="entry name" value="WD40/YVTN_repeat-like_dom_sf"/>
</dbReference>
<feature type="compositionally biased region" description="Basic and acidic residues" evidence="6">
    <location>
        <begin position="899"/>
        <end position="934"/>
    </location>
</feature>
<dbReference type="InterPro" id="IPR019775">
    <property type="entry name" value="WD40_repeat_CS"/>
</dbReference>
<dbReference type="EMBL" id="LR877153">
    <property type="protein sequence ID" value="CAD2217726.1"/>
    <property type="molecule type" value="Genomic_DNA"/>
</dbReference>
<dbReference type="Proteomes" id="UP000515908">
    <property type="component" value="Chromosome 09"/>
</dbReference>
<feature type="compositionally biased region" description="Low complexity" evidence="6">
    <location>
        <begin position="790"/>
        <end position="838"/>
    </location>
</feature>
<dbReference type="AlphaFoldDB" id="A0A7G2CD25"/>